<sequence length="204" mass="23654">MALDFMFPRAKRIGEFSTKNLPETGLVHLKASDEEVGKAPQAFDSATLVKTDESRPLKDISAERKSVQSLLPSKYQLMELGEEKIIIPKDSLKSRLRKVMKFAEQINNVRSEESEDDGHLVEKIEGKPEPKRVKPRLVSFTSTNRRLASLNKRGKDRAFKIRPNEDQEDFQQIKAKPKKWILTESREKSFERTKNHEDFDPWMN</sequence>
<organism evidence="2 3">
    <name type="scientific">Mesorhabditis belari</name>
    <dbReference type="NCBI Taxonomy" id="2138241"/>
    <lineage>
        <taxon>Eukaryota</taxon>
        <taxon>Metazoa</taxon>
        <taxon>Ecdysozoa</taxon>
        <taxon>Nematoda</taxon>
        <taxon>Chromadorea</taxon>
        <taxon>Rhabditida</taxon>
        <taxon>Rhabditina</taxon>
        <taxon>Rhabditomorpha</taxon>
        <taxon>Rhabditoidea</taxon>
        <taxon>Rhabditidae</taxon>
        <taxon>Mesorhabditinae</taxon>
        <taxon>Mesorhabditis</taxon>
    </lineage>
</organism>
<evidence type="ECO:0000313" key="3">
    <source>
        <dbReference type="WBParaSite" id="MBELARI_LOCUS13091"/>
    </source>
</evidence>
<feature type="region of interest" description="Disordered" evidence="1">
    <location>
        <begin position="153"/>
        <end position="173"/>
    </location>
</feature>
<evidence type="ECO:0000313" key="2">
    <source>
        <dbReference type="Proteomes" id="UP000887575"/>
    </source>
</evidence>
<accession>A0AAF3EGH0</accession>
<feature type="compositionally biased region" description="Basic and acidic residues" evidence="1">
    <location>
        <begin position="156"/>
        <end position="165"/>
    </location>
</feature>
<dbReference type="WBParaSite" id="MBELARI_LOCUS13091">
    <property type="protein sequence ID" value="MBELARI_LOCUS13091"/>
    <property type="gene ID" value="MBELARI_LOCUS13091"/>
</dbReference>
<name>A0AAF3EGH0_9BILA</name>
<keyword evidence="2" id="KW-1185">Reference proteome</keyword>
<evidence type="ECO:0000256" key="1">
    <source>
        <dbReference type="SAM" id="MobiDB-lite"/>
    </source>
</evidence>
<proteinExistence type="predicted"/>
<protein>
    <submittedName>
        <fullName evidence="3">Uncharacterized protein</fullName>
    </submittedName>
</protein>
<dbReference type="AlphaFoldDB" id="A0AAF3EGH0"/>
<reference evidence="3" key="1">
    <citation type="submission" date="2024-02" db="UniProtKB">
        <authorList>
            <consortium name="WormBaseParasite"/>
        </authorList>
    </citation>
    <scope>IDENTIFICATION</scope>
</reference>
<dbReference type="Proteomes" id="UP000887575">
    <property type="component" value="Unassembled WGS sequence"/>
</dbReference>